<dbReference type="Gene3D" id="1.10.630.10">
    <property type="entry name" value="Cytochrome P450"/>
    <property type="match status" value="1"/>
</dbReference>
<dbReference type="GO" id="GO:0047748">
    <property type="term" value="F:cholestanetetraol 26-dehydrogenase activity"/>
    <property type="evidence" value="ECO:0007669"/>
    <property type="project" value="UniProtKB-EC"/>
</dbReference>
<evidence type="ECO:0000313" key="3">
    <source>
        <dbReference type="EMBL" id="OJI91790.1"/>
    </source>
</evidence>
<comment type="similarity">
    <text evidence="1 2">Belongs to the cytochrome P450 family.</text>
</comment>
<dbReference type="PROSITE" id="PS00086">
    <property type="entry name" value="CYTOCHROME_P450"/>
    <property type="match status" value="1"/>
</dbReference>
<keyword evidence="2" id="KW-0479">Metal-binding</keyword>
<gene>
    <name evidence="3" type="primary">vdh_3</name>
    <name evidence="3" type="ORF">PFRI_40060</name>
</gene>
<keyword evidence="2 3" id="KW-0560">Oxidoreductase</keyword>
<evidence type="ECO:0000256" key="2">
    <source>
        <dbReference type="RuleBase" id="RU000461"/>
    </source>
</evidence>
<dbReference type="Pfam" id="PF00067">
    <property type="entry name" value="p450"/>
    <property type="match status" value="1"/>
</dbReference>
<dbReference type="EC" id="1.14.15.15" evidence="3"/>
<proteinExistence type="inferred from homology"/>
<organism evidence="3 4">
    <name type="scientific">Planktotalea frisia</name>
    <dbReference type="NCBI Taxonomy" id="696762"/>
    <lineage>
        <taxon>Bacteria</taxon>
        <taxon>Pseudomonadati</taxon>
        <taxon>Pseudomonadota</taxon>
        <taxon>Alphaproteobacteria</taxon>
        <taxon>Rhodobacterales</taxon>
        <taxon>Paracoccaceae</taxon>
        <taxon>Planktotalea</taxon>
    </lineage>
</organism>
<dbReference type="InterPro" id="IPR036396">
    <property type="entry name" value="Cyt_P450_sf"/>
</dbReference>
<dbReference type="AlphaFoldDB" id="A0A1L9NR53"/>
<dbReference type="SUPFAM" id="SSF48264">
    <property type="entry name" value="Cytochrome P450"/>
    <property type="match status" value="1"/>
</dbReference>
<keyword evidence="2" id="KW-0349">Heme</keyword>
<dbReference type="InterPro" id="IPR002397">
    <property type="entry name" value="Cyt_P450_B"/>
</dbReference>
<dbReference type="OrthoDB" id="9801155at2"/>
<reference evidence="3 4" key="1">
    <citation type="submission" date="2016-10" db="EMBL/GenBank/DDBJ databases">
        <title>Genome sequence of Planktotalea frisia SH6-1.</title>
        <authorList>
            <person name="Poehlein A."/>
            <person name="Bakenhus I."/>
            <person name="Voget S."/>
            <person name="Brinkhoff T."/>
            <person name="Simon M."/>
        </authorList>
    </citation>
    <scope>NUCLEOTIDE SEQUENCE [LARGE SCALE GENOMIC DNA]</scope>
    <source>
        <strain evidence="3 4">SH6-1</strain>
    </source>
</reference>
<evidence type="ECO:0000256" key="1">
    <source>
        <dbReference type="ARBA" id="ARBA00010617"/>
    </source>
</evidence>
<protein>
    <submittedName>
        <fullName evidence="3">Vitamin D(3) 25-hydroxylase</fullName>
        <ecNumber evidence="3">1.14.15.15</ecNumber>
    </submittedName>
</protein>
<dbReference type="GO" id="GO:0020037">
    <property type="term" value="F:heme binding"/>
    <property type="evidence" value="ECO:0007669"/>
    <property type="project" value="InterPro"/>
</dbReference>
<comment type="caution">
    <text evidence="3">The sequence shown here is derived from an EMBL/GenBank/DDBJ whole genome shotgun (WGS) entry which is preliminary data.</text>
</comment>
<evidence type="ECO:0000313" key="4">
    <source>
        <dbReference type="Proteomes" id="UP000184514"/>
    </source>
</evidence>
<dbReference type="STRING" id="696762.PFRI_40060"/>
<dbReference type="InterPro" id="IPR001128">
    <property type="entry name" value="Cyt_P450"/>
</dbReference>
<accession>A0A1L9NR53</accession>
<dbReference type="GO" id="GO:0005506">
    <property type="term" value="F:iron ion binding"/>
    <property type="evidence" value="ECO:0007669"/>
    <property type="project" value="InterPro"/>
</dbReference>
<dbReference type="PANTHER" id="PTHR46696">
    <property type="entry name" value="P450, PUTATIVE (EUROFUNG)-RELATED"/>
    <property type="match status" value="1"/>
</dbReference>
<keyword evidence="2" id="KW-0408">Iron</keyword>
<sequence length="394" mass="44411">MAQYKLNDPDFLRDPTSVLAQMREEGPLVRTKLPIIGQCWATTTDAATREVLKDEALFARNPANAGGKDISRYYWFLPRFMRPLTRNILSLDGAEHKRIRAAVDHSFSRAAIDALRPEITQVADQYLDQLDPSKPVDITQDYARMLPLDVISALLGIKPELRQKLSRAIAPISKPTGIIALFTAMPGLYRTQKLLRAEIETIRHTQRNGLLSTLIHDASNDLSDDEILSLAFVLFIAGHETTLHLISDAVFAISDGAKFNEPTSLAIEEFMRFFSPVMMTKPLFVRETHERFGQTLQQGDKVIAQLIGANHDPDRFENAAEIQTDRRPNAHIGFGFGPHVCLGMHLARTEAQIALERLFNRFPDLERTPKNAPPVYSERYGFRGMKTLKVNLKP</sequence>
<keyword evidence="4" id="KW-1185">Reference proteome</keyword>
<dbReference type="InterPro" id="IPR017972">
    <property type="entry name" value="Cyt_P450_CS"/>
</dbReference>
<dbReference type="Proteomes" id="UP000184514">
    <property type="component" value="Unassembled WGS sequence"/>
</dbReference>
<keyword evidence="2" id="KW-0503">Monooxygenase</keyword>
<name>A0A1L9NR53_9RHOB</name>
<dbReference type="PRINTS" id="PR00385">
    <property type="entry name" value="P450"/>
</dbReference>
<dbReference type="EMBL" id="MLCB01000218">
    <property type="protein sequence ID" value="OJI91790.1"/>
    <property type="molecule type" value="Genomic_DNA"/>
</dbReference>
<dbReference type="PANTHER" id="PTHR46696:SF1">
    <property type="entry name" value="CYTOCHROME P450 YJIB-RELATED"/>
    <property type="match status" value="1"/>
</dbReference>
<dbReference type="PRINTS" id="PR00359">
    <property type="entry name" value="BP450"/>
</dbReference>
<dbReference type="RefSeq" id="WP_072632470.1">
    <property type="nucleotide sequence ID" value="NZ_MLCB01000218.1"/>
</dbReference>